<proteinExistence type="predicted"/>
<accession>A0A8K0GG44</accession>
<sequence>MCSRPRPSKAVPVVLHSAPVVHHAGPAPVHVAPAPVHVATSVHNSAPAHPKYHFDYGVSDHHTGDHHNQKEERDGDVVHGEYSLHEPDGTLRVVKYTADHKNGFNAEVIRKGHAQHPETKHKSTFVVPVHHHEGDKLRKAALLSVIIGGSSLLLLFLKEVGG</sequence>
<evidence type="ECO:0000256" key="1">
    <source>
        <dbReference type="ARBA" id="ARBA00022460"/>
    </source>
</evidence>
<dbReference type="GO" id="GO:0031012">
    <property type="term" value="C:extracellular matrix"/>
    <property type="evidence" value="ECO:0007669"/>
    <property type="project" value="TreeGrafter"/>
</dbReference>
<dbReference type="InterPro" id="IPR031311">
    <property type="entry name" value="CHIT_BIND_RR_consensus"/>
</dbReference>
<keyword evidence="6" id="KW-1185">Reference proteome</keyword>
<feature type="transmembrane region" description="Helical" evidence="4">
    <location>
        <begin position="140"/>
        <end position="157"/>
    </location>
</feature>
<evidence type="ECO:0000313" key="5">
    <source>
        <dbReference type="EMBL" id="KAF2896863.1"/>
    </source>
</evidence>
<dbReference type="OrthoDB" id="6382835at2759"/>
<dbReference type="PANTHER" id="PTHR12236:SF95">
    <property type="entry name" value="CUTICULAR PROTEIN 76BD, ISOFORM C-RELATED"/>
    <property type="match status" value="1"/>
</dbReference>
<dbReference type="InterPro" id="IPR051217">
    <property type="entry name" value="Insect_Cuticle_Struc_Prot"/>
</dbReference>
<dbReference type="AlphaFoldDB" id="A0A8K0GG44"/>
<dbReference type="Proteomes" id="UP000801492">
    <property type="component" value="Unassembled WGS sequence"/>
</dbReference>
<dbReference type="PROSITE" id="PS51155">
    <property type="entry name" value="CHIT_BIND_RR_2"/>
    <property type="match status" value="1"/>
</dbReference>
<dbReference type="GO" id="GO:0005615">
    <property type="term" value="C:extracellular space"/>
    <property type="evidence" value="ECO:0007669"/>
    <property type="project" value="TreeGrafter"/>
</dbReference>
<dbReference type="EMBL" id="VTPC01004694">
    <property type="protein sequence ID" value="KAF2896863.1"/>
    <property type="molecule type" value="Genomic_DNA"/>
</dbReference>
<dbReference type="PRINTS" id="PR00947">
    <property type="entry name" value="CUTICLE"/>
</dbReference>
<evidence type="ECO:0000313" key="6">
    <source>
        <dbReference type="Proteomes" id="UP000801492"/>
    </source>
</evidence>
<evidence type="ECO:0000256" key="4">
    <source>
        <dbReference type="SAM" id="Phobius"/>
    </source>
</evidence>
<dbReference type="PANTHER" id="PTHR12236">
    <property type="entry name" value="STRUCTURAL CONTITUENT OF CUTICLE"/>
    <property type="match status" value="1"/>
</dbReference>
<keyword evidence="1 2" id="KW-0193">Cuticle</keyword>
<name>A0A8K0GG44_IGNLU</name>
<comment type="caution">
    <text evidence="5">The sequence shown here is derived from an EMBL/GenBank/DDBJ whole genome shotgun (WGS) entry which is preliminary data.</text>
</comment>
<feature type="region of interest" description="Disordered" evidence="3">
    <location>
        <begin position="49"/>
        <end position="76"/>
    </location>
</feature>
<keyword evidence="4" id="KW-1133">Transmembrane helix</keyword>
<evidence type="ECO:0000256" key="3">
    <source>
        <dbReference type="SAM" id="MobiDB-lite"/>
    </source>
</evidence>
<keyword evidence="4" id="KW-0472">Membrane</keyword>
<feature type="compositionally biased region" description="Basic and acidic residues" evidence="3">
    <location>
        <begin position="52"/>
        <end position="76"/>
    </location>
</feature>
<protein>
    <submittedName>
        <fullName evidence="5">Uncharacterized protein</fullName>
    </submittedName>
</protein>
<dbReference type="InterPro" id="IPR000618">
    <property type="entry name" value="Insect_cuticle"/>
</dbReference>
<organism evidence="5 6">
    <name type="scientific">Ignelater luminosus</name>
    <name type="common">Cucubano</name>
    <name type="synonym">Pyrophorus luminosus</name>
    <dbReference type="NCBI Taxonomy" id="2038154"/>
    <lineage>
        <taxon>Eukaryota</taxon>
        <taxon>Metazoa</taxon>
        <taxon>Ecdysozoa</taxon>
        <taxon>Arthropoda</taxon>
        <taxon>Hexapoda</taxon>
        <taxon>Insecta</taxon>
        <taxon>Pterygota</taxon>
        <taxon>Neoptera</taxon>
        <taxon>Endopterygota</taxon>
        <taxon>Coleoptera</taxon>
        <taxon>Polyphaga</taxon>
        <taxon>Elateriformia</taxon>
        <taxon>Elateroidea</taxon>
        <taxon>Elateridae</taxon>
        <taxon>Agrypninae</taxon>
        <taxon>Pyrophorini</taxon>
        <taxon>Ignelater</taxon>
    </lineage>
</organism>
<dbReference type="Pfam" id="PF00379">
    <property type="entry name" value="Chitin_bind_4"/>
    <property type="match status" value="1"/>
</dbReference>
<gene>
    <name evidence="5" type="ORF">ILUMI_09312</name>
</gene>
<reference evidence="5" key="1">
    <citation type="submission" date="2019-08" db="EMBL/GenBank/DDBJ databases">
        <title>The genome of the North American firefly Photinus pyralis.</title>
        <authorList>
            <consortium name="Photinus pyralis genome working group"/>
            <person name="Fallon T.R."/>
            <person name="Sander Lower S.E."/>
            <person name="Weng J.-K."/>
        </authorList>
    </citation>
    <scope>NUCLEOTIDE SEQUENCE</scope>
    <source>
        <strain evidence="5">TRF0915ILg1</strain>
        <tissue evidence="5">Whole body</tissue>
    </source>
</reference>
<keyword evidence="4" id="KW-0812">Transmembrane</keyword>
<dbReference type="GO" id="GO:0042302">
    <property type="term" value="F:structural constituent of cuticle"/>
    <property type="evidence" value="ECO:0007669"/>
    <property type="project" value="UniProtKB-UniRule"/>
</dbReference>
<evidence type="ECO:0000256" key="2">
    <source>
        <dbReference type="PROSITE-ProRule" id="PRU00497"/>
    </source>
</evidence>
<dbReference type="PROSITE" id="PS00233">
    <property type="entry name" value="CHIT_BIND_RR_1"/>
    <property type="match status" value="1"/>
</dbReference>